<reference evidence="1 2" key="1">
    <citation type="journal article" date="2015" name="Genome Biol.">
        <title>Comparative genomics of Steinernema reveals deeply conserved gene regulatory networks.</title>
        <authorList>
            <person name="Dillman A.R."/>
            <person name="Macchietto M."/>
            <person name="Porter C.F."/>
            <person name="Rogers A."/>
            <person name="Williams B."/>
            <person name="Antoshechkin I."/>
            <person name="Lee M.M."/>
            <person name="Goodwin Z."/>
            <person name="Lu X."/>
            <person name="Lewis E.E."/>
            <person name="Goodrich-Blair H."/>
            <person name="Stock S.P."/>
            <person name="Adams B.J."/>
            <person name="Sternberg P.W."/>
            <person name="Mortazavi A."/>
        </authorList>
    </citation>
    <scope>NUCLEOTIDE SEQUENCE [LARGE SCALE GENOMIC DNA]</scope>
    <source>
        <strain evidence="1 2">ALL</strain>
    </source>
</reference>
<dbReference type="Proteomes" id="UP000298663">
    <property type="component" value="Unassembled WGS sequence"/>
</dbReference>
<organism evidence="1 2">
    <name type="scientific">Steinernema carpocapsae</name>
    <name type="common">Entomopathogenic nematode</name>
    <dbReference type="NCBI Taxonomy" id="34508"/>
    <lineage>
        <taxon>Eukaryota</taxon>
        <taxon>Metazoa</taxon>
        <taxon>Ecdysozoa</taxon>
        <taxon>Nematoda</taxon>
        <taxon>Chromadorea</taxon>
        <taxon>Rhabditida</taxon>
        <taxon>Tylenchina</taxon>
        <taxon>Panagrolaimomorpha</taxon>
        <taxon>Strongyloidoidea</taxon>
        <taxon>Steinernematidae</taxon>
        <taxon>Steinernema</taxon>
    </lineage>
</organism>
<dbReference type="AlphaFoldDB" id="A0A4U5NXQ3"/>
<protein>
    <submittedName>
        <fullName evidence="1">Uncharacterized protein</fullName>
    </submittedName>
</protein>
<evidence type="ECO:0000313" key="2">
    <source>
        <dbReference type="Proteomes" id="UP000298663"/>
    </source>
</evidence>
<sequence length="168" mass="19679">MFNKPPTIYHSLLARPSPEITKRLTKDQFCKTTSSNICFRISTPKHVFEQTPRKLCKPFELSTIRRVDPVYEPVPPADCDAPRVLHEYTQNDYKSVNEYHDNDIEMALRRLQESHDMLNSQNKEMMEKTPTTPEKQKPISVLEQETPRLKSTLFNQFPSMNRKGLQIN</sequence>
<reference evidence="1 2" key="2">
    <citation type="journal article" date="2019" name="G3 (Bethesda)">
        <title>Hybrid Assembly of the Genome of the Entomopathogenic Nematode Steinernema carpocapsae Identifies the X-Chromosome.</title>
        <authorList>
            <person name="Serra L."/>
            <person name="Macchietto M."/>
            <person name="Macias-Munoz A."/>
            <person name="McGill C.J."/>
            <person name="Rodriguez I.M."/>
            <person name="Rodriguez B."/>
            <person name="Murad R."/>
            <person name="Mortazavi A."/>
        </authorList>
    </citation>
    <scope>NUCLEOTIDE SEQUENCE [LARGE SCALE GENOMIC DNA]</scope>
    <source>
        <strain evidence="1 2">ALL</strain>
    </source>
</reference>
<keyword evidence="2" id="KW-1185">Reference proteome</keyword>
<name>A0A4U5NXQ3_STECR</name>
<evidence type="ECO:0000313" key="1">
    <source>
        <dbReference type="EMBL" id="TKR88091.1"/>
    </source>
</evidence>
<accession>A0A4U5NXQ3</accession>
<gene>
    <name evidence="1" type="ORF">L596_012383</name>
</gene>
<proteinExistence type="predicted"/>
<dbReference type="EMBL" id="AZBU02000003">
    <property type="protein sequence ID" value="TKR88091.1"/>
    <property type="molecule type" value="Genomic_DNA"/>
</dbReference>
<comment type="caution">
    <text evidence="1">The sequence shown here is derived from an EMBL/GenBank/DDBJ whole genome shotgun (WGS) entry which is preliminary data.</text>
</comment>
<dbReference type="OrthoDB" id="5808339at2759"/>